<dbReference type="Proteomes" id="UP001152759">
    <property type="component" value="Chromosome 8"/>
</dbReference>
<reference evidence="1" key="1">
    <citation type="submission" date="2021-12" db="EMBL/GenBank/DDBJ databases">
        <authorList>
            <person name="King R."/>
        </authorList>
    </citation>
    <scope>NUCLEOTIDE SEQUENCE</scope>
</reference>
<name>A0A9P0F9R8_BEMTA</name>
<protein>
    <submittedName>
        <fullName evidence="1">Uncharacterized protein</fullName>
    </submittedName>
</protein>
<evidence type="ECO:0000313" key="2">
    <source>
        <dbReference type="Proteomes" id="UP001152759"/>
    </source>
</evidence>
<dbReference type="EMBL" id="OU963869">
    <property type="protein sequence ID" value="CAH0394174.1"/>
    <property type="molecule type" value="Genomic_DNA"/>
</dbReference>
<gene>
    <name evidence="1" type="ORF">BEMITA_LOCUS12502</name>
</gene>
<dbReference type="Gene3D" id="3.80.10.10">
    <property type="entry name" value="Ribonuclease Inhibitor"/>
    <property type="match status" value="1"/>
</dbReference>
<dbReference type="SUPFAM" id="SSF52047">
    <property type="entry name" value="RNI-like"/>
    <property type="match status" value="1"/>
</dbReference>
<proteinExistence type="predicted"/>
<dbReference type="InterPro" id="IPR032675">
    <property type="entry name" value="LRR_dom_sf"/>
</dbReference>
<dbReference type="AlphaFoldDB" id="A0A9P0F9R8"/>
<keyword evidence="2" id="KW-1185">Reference proteome</keyword>
<accession>A0A9P0F9R8</accession>
<evidence type="ECO:0000313" key="1">
    <source>
        <dbReference type="EMBL" id="CAH0394174.1"/>
    </source>
</evidence>
<organism evidence="1 2">
    <name type="scientific">Bemisia tabaci</name>
    <name type="common">Sweetpotato whitefly</name>
    <name type="synonym">Aleurodes tabaci</name>
    <dbReference type="NCBI Taxonomy" id="7038"/>
    <lineage>
        <taxon>Eukaryota</taxon>
        <taxon>Metazoa</taxon>
        <taxon>Ecdysozoa</taxon>
        <taxon>Arthropoda</taxon>
        <taxon>Hexapoda</taxon>
        <taxon>Insecta</taxon>
        <taxon>Pterygota</taxon>
        <taxon>Neoptera</taxon>
        <taxon>Paraneoptera</taxon>
        <taxon>Hemiptera</taxon>
        <taxon>Sternorrhyncha</taxon>
        <taxon>Aleyrodoidea</taxon>
        <taxon>Aleyrodidae</taxon>
        <taxon>Aleyrodinae</taxon>
        <taxon>Bemisia</taxon>
    </lineage>
</organism>
<sequence>MSFLNFKCPRSLYNLCIEVFVSVLKNVEEPAKRSTLVQKLAPSILEDVMLFATWNTRSWSQDWSSLLTASIRAAVVPYQRDILQNLKNQCKALRQILFLPTSDPLDVDVVLSLPKHVISVDFNGDYFHRSRTLASHLLLQSLGEEESSSWLIEAESVLRSMLTLRQKIPDYIFDNKYQSITELHLSTVKVSVSDIQKLFTSFPKLKYLRHYQLTAALYELHVEDWKQNLPLPAYKLKNLDADFSYVVRSQWTPRRSLPVDAFQLATILCPDTNVAKIRFDCSTNHDSISPLINLKKLKELSLVRVTDGERCLLDFTDITLLLQKHGKHLIMLELKVIEEVDTHVILESCSRLEVLILSGCSYRFPEPTCETSCLTLDSSSEFLTRLQYFFYADGDDFSSDHSLPQCFWKSLLTPDRSCKNGRKKLRGLFLEAPRISELTAGEIFQSDHILPDLQVLSICRYSELLFEQLVSLMSPELVYLKIGQCDQFSAAQIKRLKNLISSNNISFFYEK</sequence>